<accession>A0ABW3L065</accession>
<dbReference type="PANTHER" id="PTHR15020">
    <property type="entry name" value="FLAVIN REDUCTASE-RELATED"/>
    <property type="match status" value="1"/>
</dbReference>
<dbReference type="Proteomes" id="UP001596990">
    <property type="component" value="Unassembled WGS sequence"/>
</dbReference>
<comment type="caution">
    <text evidence="2">The sequence shown here is derived from an EMBL/GenBank/DDBJ whole genome shotgun (WGS) entry which is preliminary data.</text>
</comment>
<dbReference type="InterPro" id="IPR016040">
    <property type="entry name" value="NAD(P)-bd_dom"/>
</dbReference>
<feature type="domain" description="NAD(P)-binding" evidence="1">
    <location>
        <begin position="7"/>
        <end position="186"/>
    </location>
</feature>
<evidence type="ECO:0000313" key="2">
    <source>
        <dbReference type="EMBL" id="MFD1019310.1"/>
    </source>
</evidence>
<sequence length="210" mass="23116">MKVLVIGANGQVGKHIVEKLKGTEHEPVAMVRDTNQIPQFEEQGVKTVLGDLEGDFESAFYGIDSVIFAAGSGPNTGADKTILIDQEGAIKAMHLSTFYGVRRFMMLSSVGADRPHLGTDDMKHYLYAKHRADEHLKSTDLNYTIVRPGILTNDAGNGKVEIAEHLSEIGEIPREDVAHSIVHLLDVPAVEYKSYDLVSGEQKIDQLFRT</sequence>
<dbReference type="EMBL" id="JBHTKL010000002">
    <property type="protein sequence ID" value="MFD1019310.1"/>
    <property type="molecule type" value="Genomic_DNA"/>
</dbReference>
<organism evidence="2 3">
    <name type="scientific">Thalassobacillus hwangdonensis</name>
    <dbReference type="NCBI Taxonomy" id="546108"/>
    <lineage>
        <taxon>Bacteria</taxon>
        <taxon>Bacillati</taxon>
        <taxon>Bacillota</taxon>
        <taxon>Bacilli</taxon>
        <taxon>Bacillales</taxon>
        <taxon>Bacillaceae</taxon>
        <taxon>Thalassobacillus</taxon>
    </lineage>
</organism>
<dbReference type="SUPFAM" id="SSF51735">
    <property type="entry name" value="NAD(P)-binding Rossmann-fold domains"/>
    <property type="match status" value="1"/>
</dbReference>
<gene>
    <name evidence="2" type="ORF">ACFQ2J_08890</name>
</gene>
<dbReference type="RefSeq" id="WP_386058944.1">
    <property type="nucleotide sequence ID" value="NZ_JBHTKL010000002.1"/>
</dbReference>
<proteinExistence type="predicted"/>
<dbReference type="PANTHER" id="PTHR15020:SF50">
    <property type="entry name" value="UPF0659 PROTEIN YMR090W"/>
    <property type="match status" value="1"/>
</dbReference>
<dbReference type="Gene3D" id="3.40.50.720">
    <property type="entry name" value="NAD(P)-binding Rossmann-like Domain"/>
    <property type="match status" value="1"/>
</dbReference>
<evidence type="ECO:0000259" key="1">
    <source>
        <dbReference type="Pfam" id="PF13460"/>
    </source>
</evidence>
<dbReference type="CDD" id="cd05243">
    <property type="entry name" value="SDR_a5"/>
    <property type="match status" value="1"/>
</dbReference>
<protein>
    <submittedName>
        <fullName evidence="2">SDR family oxidoreductase</fullName>
    </submittedName>
</protein>
<dbReference type="Pfam" id="PF13460">
    <property type="entry name" value="NAD_binding_10"/>
    <property type="match status" value="1"/>
</dbReference>
<evidence type="ECO:0000313" key="3">
    <source>
        <dbReference type="Proteomes" id="UP001596990"/>
    </source>
</evidence>
<dbReference type="InterPro" id="IPR036291">
    <property type="entry name" value="NAD(P)-bd_dom_sf"/>
</dbReference>
<name>A0ABW3L065_9BACI</name>
<reference evidence="3" key="1">
    <citation type="journal article" date="2019" name="Int. J. Syst. Evol. Microbiol.">
        <title>The Global Catalogue of Microorganisms (GCM) 10K type strain sequencing project: providing services to taxonomists for standard genome sequencing and annotation.</title>
        <authorList>
            <consortium name="The Broad Institute Genomics Platform"/>
            <consortium name="The Broad Institute Genome Sequencing Center for Infectious Disease"/>
            <person name="Wu L."/>
            <person name="Ma J."/>
        </authorList>
    </citation>
    <scope>NUCLEOTIDE SEQUENCE [LARGE SCALE GENOMIC DNA]</scope>
    <source>
        <strain evidence="3">CCUG 56607</strain>
    </source>
</reference>
<keyword evidence="3" id="KW-1185">Reference proteome</keyword>